<evidence type="ECO:0000259" key="6">
    <source>
        <dbReference type="SMART" id="SM00906"/>
    </source>
</evidence>
<evidence type="ECO:0000256" key="3">
    <source>
        <dbReference type="ARBA" id="ARBA00023163"/>
    </source>
</evidence>
<feature type="region of interest" description="Disordered" evidence="5">
    <location>
        <begin position="63"/>
        <end position="98"/>
    </location>
</feature>
<dbReference type="OrthoDB" id="2269373at2759"/>
<evidence type="ECO:0000256" key="4">
    <source>
        <dbReference type="ARBA" id="ARBA00023242"/>
    </source>
</evidence>
<evidence type="ECO:0000256" key="2">
    <source>
        <dbReference type="ARBA" id="ARBA00023015"/>
    </source>
</evidence>
<evidence type="ECO:0000313" key="7">
    <source>
        <dbReference type="EMBL" id="KAE8352186.1"/>
    </source>
</evidence>
<dbReference type="GO" id="GO:0005634">
    <property type="term" value="C:nucleus"/>
    <property type="evidence" value="ECO:0007669"/>
    <property type="project" value="UniProtKB-SubCell"/>
</dbReference>
<comment type="subcellular location">
    <subcellularLocation>
        <location evidence="1">Nucleus</location>
    </subcellularLocation>
</comment>
<reference evidence="8" key="1">
    <citation type="submission" date="2019-04" db="EMBL/GenBank/DDBJ databases">
        <title>Friends and foes A comparative genomics studyof 23 Aspergillus species from section Flavi.</title>
        <authorList>
            <consortium name="DOE Joint Genome Institute"/>
            <person name="Kjaerbolling I."/>
            <person name="Vesth T."/>
            <person name="Frisvad J.C."/>
            <person name="Nybo J.L."/>
            <person name="Theobald S."/>
            <person name="Kildgaard S."/>
            <person name="Isbrandt T."/>
            <person name="Kuo A."/>
            <person name="Sato A."/>
            <person name="Lyhne E.K."/>
            <person name="Kogle M.E."/>
            <person name="Wiebenga A."/>
            <person name="Kun R.S."/>
            <person name="Lubbers R.J."/>
            <person name="Makela M.R."/>
            <person name="Barry K."/>
            <person name="Chovatia M."/>
            <person name="Clum A."/>
            <person name="Daum C."/>
            <person name="Haridas S."/>
            <person name="He G."/>
            <person name="LaButti K."/>
            <person name="Lipzen A."/>
            <person name="Mondo S."/>
            <person name="Riley R."/>
            <person name="Salamov A."/>
            <person name="Simmons B.A."/>
            <person name="Magnuson J.K."/>
            <person name="Henrissat B."/>
            <person name="Mortensen U.H."/>
            <person name="Larsen T.O."/>
            <person name="Devries R.P."/>
            <person name="Grigoriev I.V."/>
            <person name="Machida M."/>
            <person name="Baker S.E."/>
            <person name="Andersen M.R."/>
        </authorList>
    </citation>
    <scope>NUCLEOTIDE SEQUENCE [LARGE SCALE GENOMIC DNA]</scope>
    <source>
        <strain evidence="8">CBS 553.77</strain>
    </source>
</reference>
<accession>A0A5N6Z5M1</accession>
<keyword evidence="4" id="KW-0539">Nucleus</keyword>
<keyword evidence="3" id="KW-0804">Transcription</keyword>
<dbReference type="EMBL" id="ML739139">
    <property type="protein sequence ID" value="KAE8352186.1"/>
    <property type="molecule type" value="Genomic_DNA"/>
</dbReference>
<organism evidence="7 8">
    <name type="scientific">Aspergillus coremiiformis</name>
    <dbReference type="NCBI Taxonomy" id="138285"/>
    <lineage>
        <taxon>Eukaryota</taxon>
        <taxon>Fungi</taxon>
        <taxon>Dikarya</taxon>
        <taxon>Ascomycota</taxon>
        <taxon>Pezizomycotina</taxon>
        <taxon>Eurotiomycetes</taxon>
        <taxon>Eurotiomycetidae</taxon>
        <taxon>Eurotiales</taxon>
        <taxon>Aspergillaceae</taxon>
        <taxon>Aspergillus</taxon>
        <taxon>Aspergillus subgen. Circumdati</taxon>
    </lineage>
</organism>
<dbReference type="CDD" id="cd00067">
    <property type="entry name" value="GAL4"/>
    <property type="match status" value="1"/>
</dbReference>
<dbReference type="CDD" id="cd12148">
    <property type="entry name" value="fungal_TF_MHR"/>
    <property type="match status" value="1"/>
</dbReference>
<dbReference type="AlphaFoldDB" id="A0A5N6Z5M1"/>
<dbReference type="Pfam" id="PF04082">
    <property type="entry name" value="Fungal_trans"/>
    <property type="match status" value="1"/>
</dbReference>
<evidence type="ECO:0000313" key="8">
    <source>
        <dbReference type="Proteomes" id="UP000327118"/>
    </source>
</evidence>
<keyword evidence="2" id="KW-0805">Transcription regulation</keyword>
<dbReference type="GO" id="GO:0003677">
    <property type="term" value="F:DNA binding"/>
    <property type="evidence" value="ECO:0007669"/>
    <property type="project" value="InterPro"/>
</dbReference>
<evidence type="ECO:0000256" key="5">
    <source>
        <dbReference type="SAM" id="MobiDB-lite"/>
    </source>
</evidence>
<protein>
    <submittedName>
        <fullName evidence="7">Fungal-specific transcription factor domain protein</fullName>
    </submittedName>
</protein>
<dbReference type="InterPro" id="IPR001138">
    <property type="entry name" value="Zn2Cys6_DnaBD"/>
</dbReference>
<proteinExistence type="predicted"/>
<dbReference type="Proteomes" id="UP000327118">
    <property type="component" value="Unassembled WGS sequence"/>
</dbReference>
<dbReference type="GO" id="GO:0006351">
    <property type="term" value="P:DNA-templated transcription"/>
    <property type="evidence" value="ECO:0007669"/>
    <property type="project" value="InterPro"/>
</dbReference>
<keyword evidence="8" id="KW-1185">Reference proteome</keyword>
<dbReference type="InterPro" id="IPR050613">
    <property type="entry name" value="Sec_Metabolite_Reg"/>
</dbReference>
<evidence type="ECO:0000256" key="1">
    <source>
        <dbReference type="ARBA" id="ARBA00004123"/>
    </source>
</evidence>
<dbReference type="GO" id="GO:0000981">
    <property type="term" value="F:DNA-binding transcription factor activity, RNA polymerase II-specific"/>
    <property type="evidence" value="ECO:0007669"/>
    <property type="project" value="InterPro"/>
</dbReference>
<sequence>MSLEPSYDVPAGPCVSDQQRKVRCDRDFLCANCTRAGVQCVPAICPRQRRRRFPERELFEPLHSPTVQQPCQSEDGRVSTDTHQAGPAMEADQPSKEKTTVKDEIYEAKNFWHAINQMSLNTKDDDDDEGDTDGNDNIDSFPQAYVREVVKNAWDEVYNDTDQTLLLGSSKTNVDLATLHPELVQIFRLWQIYLENVNPLLKVTHTPTLQPRIIDAAGDVANISSTLEALIFSIYCVSILSLDDSECRTMLRAPREDLLKSYQFGCQPALRNSGGLRTSDRDGLTALYLYLVSVSFGPFTDPRSVSSMPGLAIRIAQRMGIDNETTYARCTALEGEMRRRLWWSLIIFDNCICEMSDHKATMLLPTWDCRTSLHVNDFDLRPEMRVPPSSYGKPTEAPFTVVRSELGEFIRHSAFHLDFTKPSLKPIAKDTPHNDVPEGDKAIAFEKAIEERYLTYCNQENPLHFMTLWTTRGQLARHRLLEHYTRYWSTEQTDAQSDTAISYALSIHECGTKLLTSPLTKGYLWHTQFHFPFPARIHILTDLKKRPDGEYTEKTWMTMSDNYEARFKDVRETKRFFDFFAAIVLQAWKVRGLGSRQLRKPLELPRIVSNVKQKMAHRMPDAQCSDTTQSKCTLSVDIDNFSMAMPITNDSPRKFSIRAGKSDFKYAAIRSMLLVKGSMD</sequence>
<gene>
    <name evidence="7" type="ORF">BDV28DRAFT_158099</name>
</gene>
<feature type="domain" description="Xylanolytic transcriptional activator regulatory" evidence="6">
    <location>
        <begin position="305"/>
        <end position="380"/>
    </location>
</feature>
<dbReference type="SMART" id="SM00906">
    <property type="entry name" value="Fungal_trans"/>
    <property type="match status" value="1"/>
</dbReference>
<dbReference type="InterPro" id="IPR007219">
    <property type="entry name" value="XnlR_reg_dom"/>
</dbReference>
<dbReference type="PANTHER" id="PTHR31001">
    <property type="entry name" value="UNCHARACTERIZED TRANSCRIPTIONAL REGULATORY PROTEIN"/>
    <property type="match status" value="1"/>
</dbReference>
<name>A0A5N6Z5M1_9EURO</name>
<dbReference type="GO" id="GO:0008270">
    <property type="term" value="F:zinc ion binding"/>
    <property type="evidence" value="ECO:0007669"/>
    <property type="project" value="InterPro"/>
</dbReference>
<dbReference type="PANTHER" id="PTHR31001:SF45">
    <property type="entry name" value="ZN(II)2CYS6 TRANSCRIPTION FACTOR (EUROFUNG)"/>
    <property type="match status" value="1"/>
</dbReference>